<accession>A0A931B4Y8</accession>
<comment type="caution">
    <text evidence="2">The sequence shown here is derived from an EMBL/GenBank/DDBJ whole genome shotgun (WGS) entry which is preliminary data.</text>
</comment>
<dbReference type="Proteomes" id="UP000657385">
    <property type="component" value="Unassembled WGS sequence"/>
</dbReference>
<organism evidence="2 3">
    <name type="scientific">Streptacidiphilus fuscans</name>
    <dbReference type="NCBI Taxonomy" id="2789292"/>
    <lineage>
        <taxon>Bacteria</taxon>
        <taxon>Bacillati</taxon>
        <taxon>Actinomycetota</taxon>
        <taxon>Actinomycetes</taxon>
        <taxon>Kitasatosporales</taxon>
        <taxon>Streptomycetaceae</taxon>
        <taxon>Streptacidiphilus</taxon>
    </lineage>
</organism>
<dbReference type="RefSeq" id="WP_196196460.1">
    <property type="nucleotide sequence ID" value="NZ_JADPRT010000011.1"/>
</dbReference>
<dbReference type="AlphaFoldDB" id="A0A931B4Y8"/>
<evidence type="ECO:0000256" key="1">
    <source>
        <dbReference type="SAM" id="SignalP"/>
    </source>
</evidence>
<feature type="signal peptide" evidence="1">
    <location>
        <begin position="1"/>
        <end position="30"/>
    </location>
</feature>
<dbReference type="Gene3D" id="2.130.10.10">
    <property type="entry name" value="YVTN repeat-like/Quinoprotein amine dehydrogenase"/>
    <property type="match status" value="3"/>
</dbReference>
<keyword evidence="2" id="KW-0378">Hydrolase</keyword>
<dbReference type="InterPro" id="IPR036278">
    <property type="entry name" value="Sialidase_sf"/>
</dbReference>
<keyword evidence="3" id="KW-1185">Reference proteome</keyword>
<proteinExistence type="predicted"/>
<feature type="chain" id="PRO_5037403344" evidence="1">
    <location>
        <begin position="31"/>
        <end position="859"/>
    </location>
</feature>
<protein>
    <submittedName>
        <fullName evidence="2">Glycosyl hydrolase</fullName>
    </submittedName>
</protein>
<name>A0A931B4Y8_9ACTN</name>
<dbReference type="InterPro" id="IPR015943">
    <property type="entry name" value="WD40/YVTN_repeat-like_dom_sf"/>
</dbReference>
<dbReference type="SUPFAM" id="SSF50939">
    <property type="entry name" value="Sialidases"/>
    <property type="match status" value="2"/>
</dbReference>
<dbReference type="EMBL" id="JADPRT010000011">
    <property type="protein sequence ID" value="MBF9071305.1"/>
    <property type="molecule type" value="Genomic_DNA"/>
</dbReference>
<evidence type="ECO:0000313" key="2">
    <source>
        <dbReference type="EMBL" id="MBF9071305.1"/>
    </source>
</evidence>
<sequence length="859" mass="89655">MTTPHRNSRRFTLITLAAVGGLMAATPAIAMPIHHNHPQGSGMHAMVGGGDGGDDESDDISNGAQQAADEVNAPGIVAPGAYGAAWSALQNMPRTGGQWRQATMLPYNSDDPRYRDQDSNSTAGMGQVTGRMTAMAADSNGDVYAGSAGGGVWRSTQAGGNWTPISDGLSAQATGALALDSRGRLWLGTGEANTNADAYLGSGVYLLADPRHGQFTSRDRVGGDELQSTAIHELRISGDTVYAATSEGLWSHSVTHLDGPWKLEFAPNPDYLPGHSLANDPNAAYKNIVDDIAFDPADPSRVLVAAGWRSGDTYNGYYTKVNGSWQTVTSLGALPTDPGDIGTVTFAPSADHQRYYALVQSPNSLNAGGGLGGIYVSKNGSPFGPWTQVASAASLGTSGSVLTNVGGQSWYDESLIVDPNNHDHVYAGLEEVFETTDGGTTWTTPGPYWNFPLACWSLDPSEQSGTCPQTTHPDQHALAIGSYKGQTYVYAGNDGGAYRRPLDGQANSLGHATDWVSLNDGTIDTLQYYSVGVGADPNGKGTVVTGGMQDNGQSILRGYGSKAVDTVMGSNFGGDGGMTLVDPKNGCNEAQEYVYLEINVTQDCAVNSGLVAPTTYNVAPPDNATSNARFIAPFTSDLQNPNLWVAGGENVWVQSQGFAIRSSSAWTSAYDLGAGRVATAVASSGGKVYAAWCGPCNPQGFQRGVAVGNADGTGWQQLSLPAGVPDRYLSDVVIDPKDSSHVYLTVSGFSRNWNEGPGAGIGHVFESHDSGATWSDISANLPDIPADSLALTPGGGLLLGTDLGAMYRAPGRTHWAAIGRLPAVAVDQILVGPDGDVYAATHGRGIYTMPLRELGDGRD</sequence>
<dbReference type="GO" id="GO:0016787">
    <property type="term" value="F:hydrolase activity"/>
    <property type="evidence" value="ECO:0007669"/>
    <property type="project" value="UniProtKB-KW"/>
</dbReference>
<keyword evidence="1" id="KW-0732">Signal</keyword>
<gene>
    <name evidence="2" type="ORF">I2501_25120</name>
</gene>
<evidence type="ECO:0000313" key="3">
    <source>
        <dbReference type="Proteomes" id="UP000657385"/>
    </source>
</evidence>
<reference evidence="2" key="1">
    <citation type="submission" date="2020-11" db="EMBL/GenBank/DDBJ databases">
        <title>Isolation and identification of active actinomycetes.</title>
        <authorList>
            <person name="Yu B."/>
        </authorList>
    </citation>
    <scope>NUCLEOTIDE SEQUENCE</scope>
    <source>
        <strain evidence="2">NEAU-YB345</strain>
    </source>
</reference>